<proteinExistence type="predicted"/>
<evidence type="ECO:0000313" key="2">
    <source>
        <dbReference type="Proteomes" id="UP000239576"/>
    </source>
</evidence>
<evidence type="ECO:0000313" key="1">
    <source>
        <dbReference type="EMBL" id="PSB34340.1"/>
    </source>
</evidence>
<gene>
    <name evidence="1" type="ORF">C7B82_02400</name>
</gene>
<name>A0A2T1ENL1_9CYAN</name>
<reference evidence="1 2" key="2">
    <citation type="submission" date="2018-03" db="EMBL/GenBank/DDBJ databases">
        <title>The ancient ancestry and fast evolution of plastids.</title>
        <authorList>
            <person name="Moore K.R."/>
            <person name="Magnabosco C."/>
            <person name="Momper L."/>
            <person name="Gold D.A."/>
            <person name="Bosak T."/>
            <person name="Fournier G.P."/>
        </authorList>
    </citation>
    <scope>NUCLEOTIDE SEQUENCE [LARGE SCALE GENOMIC DNA]</scope>
    <source>
        <strain evidence="1 2">ULC18</strain>
    </source>
</reference>
<accession>A0A2T1ENL1</accession>
<dbReference type="Proteomes" id="UP000239576">
    <property type="component" value="Unassembled WGS sequence"/>
</dbReference>
<comment type="caution">
    <text evidence="1">The sequence shown here is derived from an EMBL/GenBank/DDBJ whole genome shotgun (WGS) entry which is preliminary data.</text>
</comment>
<dbReference type="EMBL" id="PVWK01000014">
    <property type="protein sequence ID" value="PSB34340.1"/>
    <property type="molecule type" value="Genomic_DNA"/>
</dbReference>
<organism evidence="1 2">
    <name type="scientific">Stenomitos frigidus ULC18</name>
    <dbReference type="NCBI Taxonomy" id="2107698"/>
    <lineage>
        <taxon>Bacteria</taxon>
        <taxon>Bacillati</taxon>
        <taxon>Cyanobacteriota</taxon>
        <taxon>Cyanophyceae</taxon>
        <taxon>Leptolyngbyales</taxon>
        <taxon>Leptolyngbyaceae</taxon>
        <taxon>Stenomitos</taxon>
    </lineage>
</organism>
<keyword evidence="2" id="KW-1185">Reference proteome</keyword>
<sequence>MRSIQSKPNLAIHQLVDHILAVGAMSRQEHLKLTSVLLAEQKLTDSDRNKINRVFDYIQTGRLKLID</sequence>
<protein>
    <submittedName>
        <fullName evidence="1">Uncharacterized protein</fullName>
    </submittedName>
</protein>
<dbReference type="OrthoDB" id="532822at2"/>
<dbReference type="AlphaFoldDB" id="A0A2T1ENL1"/>
<reference evidence="2" key="1">
    <citation type="submission" date="2018-02" db="EMBL/GenBank/DDBJ databases">
        <authorList>
            <person name="Moore K."/>
            <person name="Momper L."/>
        </authorList>
    </citation>
    <scope>NUCLEOTIDE SEQUENCE [LARGE SCALE GENOMIC DNA]</scope>
    <source>
        <strain evidence="2">ULC18</strain>
    </source>
</reference>
<dbReference type="RefSeq" id="WP_106254714.1">
    <property type="nucleotide sequence ID" value="NZ_CAWNSW010000073.1"/>
</dbReference>